<comment type="caution">
    <text evidence="8">The sequence shown here is derived from an EMBL/GenBank/DDBJ whole genome shotgun (WGS) entry which is preliminary data.</text>
</comment>
<dbReference type="InterPro" id="IPR007848">
    <property type="entry name" value="Small_mtfrase_dom"/>
</dbReference>
<comment type="function">
    <text evidence="6">Specifically methylates the adenine in position 37 of tRNA(1)(Val) (anticodon cmo5UAC).</text>
</comment>
<name>A0ABS3CQY9_9ALTE</name>
<dbReference type="InterPro" id="IPR002052">
    <property type="entry name" value="DNA_methylase_N6_adenine_CS"/>
</dbReference>
<dbReference type="GO" id="GO:0008168">
    <property type="term" value="F:methyltransferase activity"/>
    <property type="evidence" value="ECO:0007669"/>
    <property type="project" value="UniProtKB-KW"/>
</dbReference>
<dbReference type="GO" id="GO:0032259">
    <property type="term" value="P:methylation"/>
    <property type="evidence" value="ECO:0007669"/>
    <property type="project" value="UniProtKB-KW"/>
</dbReference>
<reference evidence="8 9" key="1">
    <citation type="submission" date="2021-03" db="EMBL/GenBank/DDBJ databases">
        <title>novel species isolated from a fishpond in China.</title>
        <authorList>
            <person name="Lu H."/>
            <person name="Cai Z."/>
        </authorList>
    </citation>
    <scope>NUCLEOTIDE SEQUENCE [LARGE SCALE GENOMIC DNA]</scope>
    <source>
        <strain evidence="8 9">Y57</strain>
    </source>
</reference>
<evidence type="ECO:0000256" key="3">
    <source>
        <dbReference type="ARBA" id="ARBA00022679"/>
    </source>
</evidence>
<keyword evidence="1 6" id="KW-0963">Cytoplasm</keyword>
<accession>A0ABS3CQY9</accession>
<dbReference type="PANTHER" id="PTHR47739">
    <property type="entry name" value="TRNA1(VAL) (ADENINE(37)-N6)-METHYLTRANSFERASE"/>
    <property type="match status" value="1"/>
</dbReference>
<comment type="subcellular location">
    <subcellularLocation>
        <location evidence="6">Cytoplasm</location>
    </subcellularLocation>
</comment>
<evidence type="ECO:0000256" key="6">
    <source>
        <dbReference type="HAMAP-Rule" id="MF_01872"/>
    </source>
</evidence>
<dbReference type="InterPro" id="IPR029063">
    <property type="entry name" value="SAM-dependent_MTases_sf"/>
</dbReference>
<gene>
    <name evidence="8" type="ORF">J0A65_06625</name>
</gene>
<evidence type="ECO:0000256" key="4">
    <source>
        <dbReference type="ARBA" id="ARBA00022691"/>
    </source>
</evidence>
<dbReference type="Gene3D" id="3.40.50.150">
    <property type="entry name" value="Vaccinia Virus protein VP39"/>
    <property type="match status" value="1"/>
</dbReference>
<evidence type="ECO:0000256" key="2">
    <source>
        <dbReference type="ARBA" id="ARBA00022603"/>
    </source>
</evidence>
<dbReference type="EMBL" id="JAFKCS010000004">
    <property type="protein sequence ID" value="MBN7819532.1"/>
    <property type="molecule type" value="Genomic_DNA"/>
</dbReference>
<dbReference type="PRINTS" id="PR00507">
    <property type="entry name" value="N12N6MTFRASE"/>
</dbReference>
<dbReference type="PROSITE" id="PS00092">
    <property type="entry name" value="N6_MTASE"/>
    <property type="match status" value="1"/>
</dbReference>
<evidence type="ECO:0000313" key="9">
    <source>
        <dbReference type="Proteomes" id="UP000663992"/>
    </source>
</evidence>
<protein>
    <recommendedName>
        <fullName evidence="6">tRNA1(Val) (adenine(37)-N6)-methyltransferase</fullName>
        <ecNumber evidence="6">2.1.1.223</ecNumber>
    </recommendedName>
    <alternativeName>
        <fullName evidence="6">tRNA m6A37 methyltransferase</fullName>
    </alternativeName>
</protein>
<organism evidence="8 9">
    <name type="scientific">Bowmanella yangjiangensis</name>
    <dbReference type="NCBI Taxonomy" id="2811230"/>
    <lineage>
        <taxon>Bacteria</taxon>
        <taxon>Pseudomonadati</taxon>
        <taxon>Pseudomonadota</taxon>
        <taxon>Gammaproteobacteria</taxon>
        <taxon>Alteromonadales</taxon>
        <taxon>Alteromonadaceae</taxon>
        <taxon>Bowmanella</taxon>
    </lineage>
</organism>
<dbReference type="InterPro" id="IPR022882">
    <property type="entry name" value="tRNA_adenine-N6_MeTrfase"/>
</dbReference>
<dbReference type="Pfam" id="PF05175">
    <property type="entry name" value="MTS"/>
    <property type="match status" value="1"/>
</dbReference>
<proteinExistence type="inferred from homology"/>
<keyword evidence="5 6" id="KW-0819">tRNA processing</keyword>
<comment type="similarity">
    <text evidence="6">Belongs to the methyltransferase superfamily. tRNA (adenine-N(6)-)-methyltransferase family.</text>
</comment>
<sequence length="217" mass="24457">MKVGTDSILLGSWVNPLHAQHILDVGTGSGLLAVMMAQKSADDAQILGIDIDDAAISQARDNGQASPWPQKLDFRCTPLQALGTHQQYELIISNPPYFPPGQTFDPQRQQARHTGELSHQELIEIVCQLLSSDGRFAFVLPTTPGLELVDMAKAHGLYVQRQLWIKTREDKMPVRILVEMGYEHAPQPEMQLLSIYDLDNTYTDQYKSLCRDYYLNF</sequence>
<dbReference type="Proteomes" id="UP000663992">
    <property type="component" value="Unassembled WGS sequence"/>
</dbReference>
<keyword evidence="4 6" id="KW-0949">S-adenosyl-L-methionine</keyword>
<feature type="domain" description="Methyltransferase small" evidence="7">
    <location>
        <begin position="9"/>
        <end position="139"/>
    </location>
</feature>
<keyword evidence="2 6" id="KW-0489">Methyltransferase</keyword>
<evidence type="ECO:0000259" key="7">
    <source>
        <dbReference type="Pfam" id="PF05175"/>
    </source>
</evidence>
<dbReference type="SUPFAM" id="SSF53335">
    <property type="entry name" value="S-adenosyl-L-methionine-dependent methyltransferases"/>
    <property type="match status" value="1"/>
</dbReference>
<dbReference type="CDD" id="cd02440">
    <property type="entry name" value="AdoMet_MTases"/>
    <property type="match status" value="1"/>
</dbReference>
<keyword evidence="3 6" id="KW-0808">Transferase</keyword>
<evidence type="ECO:0000313" key="8">
    <source>
        <dbReference type="EMBL" id="MBN7819532.1"/>
    </source>
</evidence>
<evidence type="ECO:0000256" key="1">
    <source>
        <dbReference type="ARBA" id="ARBA00022490"/>
    </source>
</evidence>
<dbReference type="InterPro" id="IPR050210">
    <property type="entry name" value="tRNA_Adenine-N(6)_MTase"/>
</dbReference>
<comment type="catalytic activity">
    <reaction evidence="6">
        <text>adenosine(37) in tRNA1(Val) + S-adenosyl-L-methionine = N(6)-methyladenosine(37) in tRNA1(Val) + S-adenosyl-L-homocysteine + H(+)</text>
        <dbReference type="Rhea" id="RHEA:43160"/>
        <dbReference type="Rhea" id="RHEA-COMP:10369"/>
        <dbReference type="Rhea" id="RHEA-COMP:10370"/>
        <dbReference type="ChEBI" id="CHEBI:15378"/>
        <dbReference type="ChEBI" id="CHEBI:57856"/>
        <dbReference type="ChEBI" id="CHEBI:59789"/>
        <dbReference type="ChEBI" id="CHEBI:74411"/>
        <dbReference type="ChEBI" id="CHEBI:74449"/>
        <dbReference type="EC" id="2.1.1.223"/>
    </reaction>
</comment>
<dbReference type="EC" id="2.1.1.223" evidence="6"/>
<evidence type="ECO:0000256" key="5">
    <source>
        <dbReference type="ARBA" id="ARBA00022694"/>
    </source>
</evidence>
<dbReference type="HAMAP" id="MF_01872">
    <property type="entry name" value="tRNA_methyltr_YfiC"/>
    <property type="match status" value="1"/>
</dbReference>
<dbReference type="PANTHER" id="PTHR47739:SF1">
    <property type="entry name" value="TRNA1(VAL) (ADENINE(37)-N6)-METHYLTRANSFERASE"/>
    <property type="match status" value="1"/>
</dbReference>
<dbReference type="RefSeq" id="WP_206593352.1">
    <property type="nucleotide sequence ID" value="NZ_JAFKCS010000004.1"/>
</dbReference>
<keyword evidence="9" id="KW-1185">Reference proteome</keyword>